<evidence type="ECO:0000313" key="3">
    <source>
        <dbReference type="Proteomes" id="UP001058974"/>
    </source>
</evidence>
<sequence length="98" mass="11643">MSMPDRLSRPRIRYPAEKGRFKLGPCNCVALEAYTIWVKNRALELKILYACERPMSLVVDEPSTLLNQDVEEFEDTLSKMKQEKDMWEERFHALNRKH</sequence>
<keyword evidence="1" id="KW-0175">Coiled coil</keyword>
<dbReference type="AlphaFoldDB" id="A0A9D4W5Z5"/>
<accession>A0A9D4W5Z5</accession>
<dbReference type="Proteomes" id="UP001058974">
    <property type="component" value="Chromosome 6"/>
</dbReference>
<keyword evidence="3" id="KW-1185">Reference proteome</keyword>
<gene>
    <name evidence="2" type="ORF">KIW84_061799</name>
</gene>
<feature type="coiled-coil region" evidence="1">
    <location>
        <begin position="63"/>
        <end position="97"/>
    </location>
</feature>
<name>A0A9D4W5Z5_PEA</name>
<dbReference type="Gramene" id="Psat06G0179900-T1">
    <property type="protein sequence ID" value="KAI5395344.1"/>
    <property type="gene ID" value="KIW84_061799"/>
</dbReference>
<organism evidence="2 3">
    <name type="scientific">Pisum sativum</name>
    <name type="common">Garden pea</name>
    <name type="synonym">Lathyrus oleraceus</name>
    <dbReference type="NCBI Taxonomy" id="3888"/>
    <lineage>
        <taxon>Eukaryota</taxon>
        <taxon>Viridiplantae</taxon>
        <taxon>Streptophyta</taxon>
        <taxon>Embryophyta</taxon>
        <taxon>Tracheophyta</taxon>
        <taxon>Spermatophyta</taxon>
        <taxon>Magnoliopsida</taxon>
        <taxon>eudicotyledons</taxon>
        <taxon>Gunneridae</taxon>
        <taxon>Pentapetalae</taxon>
        <taxon>rosids</taxon>
        <taxon>fabids</taxon>
        <taxon>Fabales</taxon>
        <taxon>Fabaceae</taxon>
        <taxon>Papilionoideae</taxon>
        <taxon>50 kb inversion clade</taxon>
        <taxon>NPAAA clade</taxon>
        <taxon>Hologalegina</taxon>
        <taxon>IRL clade</taxon>
        <taxon>Fabeae</taxon>
        <taxon>Lathyrus</taxon>
    </lineage>
</organism>
<comment type="caution">
    <text evidence="2">The sequence shown here is derived from an EMBL/GenBank/DDBJ whole genome shotgun (WGS) entry which is preliminary data.</text>
</comment>
<proteinExistence type="predicted"/>
<dbReference type="EMBL" id="JAMSHJ010000006">
    <property type="protein sequence ID" value="KAI5395344.1"/>
    <property type="molecule type" value="Genomic_DNA"/>
</dbReference>
<evidence type="ECO:0000256" key="1">
    <source>
        <dbReference type="SAM" id="Coils"/>
    </source>
</evidence>
<evidence type="ECO:0000313" key="2">
    <source>
        <dbReference type="EMBL" id="KAI5395344.1"/>
    </source>
</evidence>
<protein>
    <submittedName>
        <fullName evidence="2">Uncharacterized protein</fullName>
    </submittedName>
</protein>
<reference evidence="2 3" key="1">
    <citation type="journal article" date="2022" name="Nat. Genet.">
        <title>Improved pea reference genome and pan-genome highlight genomic features and evolutionary characteristics.</title>
        <authorList>
            <person name="Yang T."/>
            <person name="Liu R."/>
            <person name="Luo Y."/>
            <person name="Hu S."/>
            <person name="Wang D."/>
            <person name="Wang C."/>
            <person name="Pandey M.K."/>
            <person name="Ge S."/>
            <person name="Xu Q."/>
            <person name="Li N."/>
            <person name="Li G."/>
            <person name="Huang Y."/>
            <person name="Saxena R.K."/>
            <person name="Ji Y."/>
            <person name="Li M."/>
            <person name="Yan X."/>
            <person name="He Y."/>
            <person name="Liu Y."/>
            <person name="Wang X."/>
            <person name="Xiang C."/>
            <person name="Varshney R.K."/>
            <person name="Ding H."/>
            <person name="Gao S."/>
            <person name="Zong X."/>
        </authorList>
    </citation>
    <scope>NUCLEOTIDE SEQUENCE [LARGE SCALE GENOMIC DNA]</scope>
    <source>
        <strain evidence="2 3">cv. Zhongwan 6</strain>
    </source>
</reference>